<keyword evidence="9" id="KW-0496">Mitochondrion</keyword>
<feature type="transmembrane region" description="Helical" evidence="7">
    <location>
        <begin position="386"/>
        <end position="407"/>
    </location>
</feature>
<geneLocation type="mitochondrion" evidence="9"/>
<feature type="transmembrane region" description="Helical" evidence="7">
    <location>
        <begin position="299"/>
        <end position="322"/>
    </location>
</feature>
<organism evidence="9">
    <name type="scientific">Rotundella rotunda</name>
    <dbReference type="NCBI Taxonomy" id="1357779"/>
    <lineage>
        <taxon>Eukaryota</taxon>
        <taxon>Viridiplantae</taxon>
        <taxon>Chlorophyta</taxon>
        <taxon>core chlorophytes</taxon>
        <taxon>Chlorophyceae</taxon>
        <taxon>CS clade</taxon>
        <taxon>Sphaeropleales</taxon>
        <taxon>Rotundellaceae</taxon>
        <taxon>Rotundella</taxon>
    </lineage>
</organism>
<feature type="transmembrane region" description="Helical" evidence="7">
    <location>
        <begin position="133"/>
        <end position="152"/>
    </location>
</feature>
<feature type="transmembrane region" description="Helical" evidence="7">
    <location>
        <begin position="514"/>
        <end position="536"/>
    </location>
</feature>
<sequence length="545" mass="61237">MTLDVVCWAPEAFFSLNLLVFLWYGTGAVVSPVTERVSLCVSSLRESKNREKNLSLKERERLSFEHREKERYSLQMYRRPLSLNLPSGGPSHAAGHMSLWAVTLSLLRALLIWNCPLQTLQAGGVFVRDVFSQNLGLFLWIVASLALWVTIGWQKKRGIIHTEYVFLALLSLFGQHLLLMSTDLMALYLCLELQSFSLVVLCALNYTNPYAIEAGMKYFLLSAFRSCLLLLGIGLIYWQTGHTRLSHLRELLSVTSFVYRERGERPSLTLWLGLWLVGLGLLWKLAAAPLHLWAADVYMGAWSSVTLWISTLPKIAVLGFWTHTWHPIWTTAFGSAAAIFSGLSLLVGAFAPLAQTHLKRLLAFSSIGHMGLMLMCLSGGNEGFRALWAHMGIYIVTSLAVWSLYMWPFGRPKSQSPGPQYLWDLAGLNHSSPVRATAWAGAMVSLRGLPPLAGFLGKLGLFWWRLNTSQYVLLSLALLSTVVSTVYYLRVLKISYVDRPQSWSSYGPLHSSNAYMISRAWVFLCLLLWHGTPILLRGHLLALRT</sequence>
<evidence type="ECO:0000256" key="1">
    <source>
        <dbReference type="ARBA" id="ARBA00004141"/>
    </source>
</evidence>
<keyword evidence="3" id="KW-1278">Translocase</keyword>
<evidence type="ECO:0000256" key="2">
    <source>
        <dbReference type="ARBA" id="ARBA00022692"/>
    </source>
</evidence>
<feature type="transmembrane region" description="Helical" evidence="7">
    <location>
        <begin position="218"/>
        <end position="238"/>
    </location>
</feature>
<keyword evidence="6 7" id="KW-0472">Membrane</keyword>
<evidence type="ECO:0000259" key="8">
    <source>
        <dbReference type="Pfam" id="PF00361"/>
    </source>
</evidence>
<feature type="transmembrane region" description="Helical" evidence="7">
    <location>
        <begin position="361"/>
        <end position="380"/>
    </location>
</feature>
<feature type="transmembrane region" description="Helical" evidence="7">
    <location>
        <begin position="268"/>
        <end position="287"/>
    </location>
</feature>
<evidence type="ECO:0000256" key="5">
    <source>
        <dbReference type="ARBA" id="ARBA00023027"/>
    </source>
</evidence>
<keyword evidence="2 7" id="KW-0812">Transmembrane</keyword>
<keyword evidence="5" id="KW-0520">NAD</keyword>
<dbReference type="EMBL" id="KJ845707">
    <property type="protein sequence ID" value="AIK66620.1"/>
    <property type="molecule type" value="Genomic_DNA"/>
</dbReference>
<dbReference type="AlphaFoldDB" id="A0A076YIB0"/>
<protein>
    <submittedName>
        <fullName evidence="9">NADH dehydrogenase subunit 2</fullName>
    </submittedName>
</protein>
<evidence type="ECO:0000256" key="7">
    <source>
        <dbReference type="SAM" id="Phobius"/>
    </source>
</evidence>
<evidence type="ECO:0000256" key="6">
    <source>
        <dbReference type="ARBA" id="ARBA00023136"/>
    </source>
</evidence>
<evidence type="ECO:0000256" key="3">
    <source>
        <dbReference type="ARBA" id="ARBA00022967"/>
    </source>
</evidence>
<feature type="transmembrane region" description="Helical" evidence="7">
    <location>
        <begin position="186"/>
        <end position="206"/>
    </location>
</feature>
<feature type="transmembrane region" description="Helical" evidence="7">
    <location>
        <begin position="328"/>
        <end position="354"/>
    </location>
</feature>
<feature type="transmembrane region" description="Helical" evidence="7">
    <location>
        <begin position="471"/>
        <end position="489"/>
    </location>
</feature>
<comment type="subcellular location">
    <subcellularLocation>
        <location evidence="1">Membrane</location>
        <topology evidence="1">Multi-pass membrane protein</topology>
    </subcellularLocation>
</comment>
<gene>
    <name evidence="9" type="primary">nad2</name>
</gene>
<proteinExistence type="predicted"/>
<dbReference type="InterPro" id="IPR001750">
    <property type="entry name" value="ND/Mrp_TM"/>
</dbReference>
<dbReference type="Pfam" id="PF00361">
    <property type="entry name" value="Proton_antipo_M"/>
    <property type="match status" value="1"/>
</dbReference>
<feature type="domain" description="NADH:quinone oxidoreductase/Mrp antiporter transmembrane" evidence="8">
    <location>
        <begin position="181"/>
        <end position="483"/>
    </location>
</feature>
<reference evidence="9" key="1">
    <citation type="journal article" date="2014" name="Genome Biol. Evol.">
        <title>Gene arrangement convergence, diverse intron content, and genetic code modifications in mitochondrial genomes of Sphaeropleales (Chlorophyta).</title>
        <authorList>
            <person name="Fucikova K."/>
            <person name="Lewis P.O."/>
            <person name="Gonzalez-Halphen D."/>
            <person name="Lewis L.A."/>
        </authorList>
    </citation>
    <scope>NUCLEOTIDE SEQUENCE</scope>
    <source>
        <strain evidence="9">UTEX 2979</strain>
    </source>
</reference>
<dbReference type="GO" id="GO:0016020">
    <property type="term" value="C:membrane"/>
    <property type="evidence" value="ECO:0007669"/>
    <property type="project" value="UniProtKB-SubCell"/>
</dbReference>
<evidence type="ECO:0000256" key="4">
    <source>
        <dbReference type="ARBA" id="ARBA00022989"/>
    </source>
</evidence>
<accession>A0A076YIB0</accession>
<keyword evidence="4 7" id="KW-1133">Transmembrane helix</keyword>
<dbReference type="PANTHER" id="PTHR22773">
    <property type="entry name" value="NADH DEHYDROGENASE"/>
    <property type="match status" value="1"/>
</dbReference>
<feature type="transmembrane region" description="Helical" evidence="7">
    <location>
        <begin position="164"/>
        <end position="180"/>
    </location>
</feature>
<evidence type="ECO:0000313" key="9">
    <source>
        <dbReference type="EMBL" id="AIK66620.1"/>
    </source>
</evidence>
<name>A0A076YIB0_9CHLO</name>
<feature type="transmembrane region" description="Helical" evidence="7">
    <location>
        <begin position="12"/>
        <end position="33"/>
    </location>
</feature>